<dbReference type="PRINTS" id="PR00081">
    <property type="entry name" value="GDHRDH"/>
</dbReference>
<gene>
    <name evidence="2" type="ORF">METZ01_LOCUS116329</name>
</gene>
<evidence type="ECO:0008006" key="3">
    <source>
        <dbReference type="Google" id="ProtNLM"/>
    </source>
</evidence>
<dbReference type="PROSITE" id="PS00061">
    <property type="entry name" value="ADH_SHORT"/>
    <property type="match status" value="1"/>
</dbReference>
<dbReference type="InterPro" id="IPR002347">
    <property type="entry name" value="SDR_fam"/>
</dbReference>
<dbReference type="GO" id="GO:0016616">
    <property type="term" value="F:oxidoreductase activity, acting on the CH-OH group of donors, NAD or NADP as acceptor"/>
    <property type="evidence" value="ECO:0007669"/>
    <property type="project" value="TreeGrafter"/>
</dbReference>
<sequence>MEEDFEVGLNMINLSGKEAIVTGGGSGIGRGICSVLALAGANVLVTDISEKGAEDTLRHCGYGDKFRARQMDVTDENSIDEIISEHIKNRKKIDILVNNAGIIGSEGWSNREIPNSQDWAEVYEVNVRGVVRVSERVSKEFQNQKHGKIINIASIAARQGSPDSPHYSTSKAAVVSWTQSHALQMAAYNVNVNAVCPGLIWTPIWESIARKRSQFGGSLKTEGLKGKNLFDQFVKAWIPLQREQTPEDIGNIVAFLASDLAENITGQSINVDGGRFTN</sequence>
<organism evidence="2">
    <name type="scientific">marine metagenome</name>
    <dbReference type="NCBI Taxonomy" id="408172"/>
    <lineage>
        <taxon>unclassified sequences</taxon>
        <taxon>metagenomes</taxon>
        <taxon>ecological metagenomes</taxon>
    </lineage>
</organism>
<dbReference type="Pfam" id="PF13561">
    <property type="entry name" value="adh_short_C2"/>
    <property type="match status" value="1"/>
</dbReference>
<dbReference type="InterPro" id="IPR020904">
    <property type="entry name" value="Sc_DH/Rdtase_CS"/>
</dbReference>
<accession>A0A381XFF4</accession>
<reference evidence="2" key="1">
    <citation type="submission" date="2018-05" db="EMBL/GenBank/DDBJ databases">
        <authorList>
            <person name="Lanie J.A."/>
            <person name="Ng W.-L."/>
            <person name="Kazmierczak K.M."/>
            <person name="Andrzejewski T.M."/>
            <person name="Davidsen T.M."/>
            <person name="Wayne K.J."/>
            <person name="Tettelin H."/>
            <person name="Glass J.I."/>
            <person name="Rusch D."/>
            <person name="Podicherti R."/>
            <person name="Tsui H.-C.T."/>
            <person name="Winkler M.E."/>
        </authorList>
    </citation>
    <scope>NUCLEOTIDE SEQUENCE</scope>
</reference>
<name>A0A381XFF4_9ZZZZ</name>
<dbReference type="PANTHER" id="PTHR42760">
    <property type="entry name" value="SHORT-CHAIN DEHYDROGENASES/REDUCTASES FAMILY MEMBER"/>
    <property type="match status" value="1"/>
</dbReference>
<comment type="similarity">
    <text evidence="1">Belongs to the short-chain dehydrogenases/reductases (SDR) family.</text>
</comment>
<protein>
    <recommendedName>
        <fullName evidence="3">SDR family oxidoreductase</fullName>
    </recommendedName>
</protein>
<dbReference type="CDD" id="cd05233">
    <property type="entry name" value="SDR_c"/>
    <property type="match status" value="1"/>
</dbReference>
<dbReference type="SUPFAM" id="SSF51735">
    <property type="entry name" value="NAD(P)-binding Rossmann-fold domains"/>
    <property type="match status" value="1"/>
</dbReference>
<dbReference type="FunFam" id="3.40.50.720:FF:000084">
    <property type="entry name" value="Short-chain dehydrogenase reductase"/>
    <property type="match status" value="1"/>
</dbReference>
<dbReference type="Gene3D" id="3.40.50.720">
    <property type="entry name" value="NAD(P)-binding Rossmann-like Domain"/>
    <property type="match status" value="1"/>
</dbReference>
<dbReference type="AlphaFoldDB" id="A0A381XFF4"/>
<proteinExistence type="inferred from homology"/>
<dbReference type="EMBL" id="UINC01014988">
    <property type="protein sequence ID" value="SVA63475.1"/>
    <property type="molecule type" value="Genomic_DNA"/>
</dbReference>
<evidence type="ECO:0000256" key="1">
    <source>
        <dbReference type="ARBA" id="ARBA00006484"/>
    </source>
</evidence>
<evidence type="ECO:0000313" key="2">
    <source>
        <dbReference type="EMBL" id="SVA63475.1"/>
    </source>
</evidence>
<dbReference type="InterPro" id="IPR036291">
    <property type="entry name" value="NAD(P)-bd_dom_sf"/>
</dbReference>
<dbReference type="PRINTS" id="PR00080">
    <property type="entry name" value="SDRFAMILY"/>
</dbReference>